<proteinExistence type="predicted"/>
<name>A0A2A2IEY6_9BACI</name>
<reference evidence="1 2" key="1">
    <citation type="submission" date="2017-08" db="EMBL/GenBank/DDBJ databases">
        <title>Virgibacillus indicus sp. nov. and Virgibacillus profoundi sp. nov, two moderately halophilic bacteria isolated from marine sediment by using the Microfluidic Streak Plate.</title>
        <authorList>
            <person name="Xu B."/>
            <person name="Hu B."/>
            <person name="Wang J."/>
            <person name="Zhu Y."/>
            <person name="Huang L."/>
            <person name="Du W."/>
            <person name="Huang Y."/>
        </authorList>
    </citation>
    <scope>NUCLEOTIDE SEQUENCE [LARGE SCALE GENOMIC DNA]</scope>
    <source>
        <strain evidence="1 2">IO3-P3-H5</strain>
    </source>
</reference>
<gene>
    <name evidence="1" type="ORF">CIL05_07515</name>
</gene>
<protein>
    <submittedName>
        <fullName evidence="1">Uncharacterized protein</fullName>
    </submittedName>
</protein>
<dbReference type="Proteomes" id="UP000218887">
    <property type="component" value="Unassembled WGS sequence"/>
</dbReference>
<evidence type="ECO:0000313" key="1">
    <source>
        <dbReference type="EMBL" id="PAV30309.1"/>
    </source>
</evidence>
<sequence>MTVKELVTELLEYDMGANVEIKAKFNDDEEMTDFKVEKPLYNDVVELFVDLSDYEMITKEDLEDLVKETDEYNELKSHM</sequence>
<keyword evidence="2" id="KW-1185">Reference proteome</keyword>
<dbReference type="AlphaFoldDB" id="A0A2A2IEY6"/>
<dbReference type="RefSeq" id="WP_095654911.1">
    <property type="nucleotide sequence ID" value="NZ_NPOA01000004.1"/>
</dbReference>
<organism evidence="1 2">
    <name type="scientific">Virgibacillus profundi</name>
    <dbReference type="NCBI Taxonomy" id="2024555"/>
    <lineage>
        <taxon>Bacteria</taxon>
        <taxon>Bacillati</taxon>
        <taxon>Bacillota</taxon>
        <taxon>Bacilli</taxon>
        <taxon>Bacillales</taxon>
        <taxon>Bacillaceae</taxon>
        <taxon>Virgibacillus</taxon>
    </lineage>
</organism>
<accession>A0A2A2IEY6</accession>
<evidence type="ECO:0000313" key="2">
    <source>
        <dbReference type="Proteomes" id="UP000218887"/>
    </source>
</evidence>
<comment type="caution">
    <text evidence="1">The sequence shown here is derived from an EMBL/GenBank/DDBJ whole genome shotgun (WGS) entry which is preliminary data.</text>
</comment>
<dbReference type="EMBL" id="NPOA01000004">
    <property type="protein sequence ID" value="PAV30309.1"/>
    <property type="molecule type" value="Genomic_DNA"/>
</dbReference>